<dbReference type="HOGENOM" id="CLU_3236510_0_0_4"/>
<proteinExistence type="predicted"/>
<organism evidence="1 2">
    <name type="scientific">Neisseria meningitidis serogroup B (strain ATCC 13091 / M2091)</name>
    <dbReference type="NCBI Taxonomy" id="862513"/>
    <lineage>
        <taxon>Bacteria</taxon>
        <taxon>Pseudomonadati</taxon>
        <taxon>Pseudomonadota</taxon>
        <taxon>Betaproteobacteria</taxon>
        <taxon>Neisseriales</taxon>
        <taxon>Neisseriaceae</taxon>
        <taxon>Neisseria</taxon>
    </lineage>
</organism>
<name>E0NCU0_NEIM3</name>
<reference evidence="1 2" key="1">
    <citation type="submission" date="2010-07" db="EMBL/GenBank/DDBJ databases">
        <authorList>
            <person name="Muzny D."/>
            <person name="Qin X."/>
            <person name="Deng J."/>
            <person name="Jiang H."/>
            <person name="Liu Y."/>
            <person name="Qu J."/>
            <person name="Song X.-Z."/>
            <person name="Zhang L."/>
            <person name="Thornton R."/>
            <person name="Coyle M."/>
            <person name="Francisco L."/>
            <person name="Jackson L."/>
            <person name="Javaid M."/>
            <person name="Korchina V."/>
            <person name="Kovar C."/>
            <person name="Mata R."/>
            <person name="Mathew T."/>
            <person name="Ngo R."/>
            <person name="Nguyen L."/>
            <person name="Nguyen N."/>
            <person name="Okwuonu G."/>
            <person name="Ongeri F."/>
            <person name="Pham C."/>
            <person name="Simmons D."/>
            <person name="Wilczek-Boney K."/>
            <person name="Hale W."/>
            <person name="Jakkamsetti A."/>
            <person name="Pham P."/>
            <person name="Ruth R."/>
            <person name="San Lucas F."/>
            <person name="Warren J."/>
            <person name="Zhang J."/>
            <person name="Zhao Z."/>
            <person name="Zhou C."/>
            <person name="Zhu D."/>
            <person name="Lee S."/>
            <person name="Bess C."/>
            <person name="Blankenburg K."/>
            <person name="Forbes L."/>
            <person name="Fu Q."/>
            <person name="Gubbala S."/>
            <person name="Hirani K."/>
            <person name="Jayaseelan J.C."/>
            <person name="Lara F."/>
            <person name="Munidasa M."/>
            <person name="Palculict T."/>
            <person name="Patil S."/>
            <person name="Pu L.-L."/>
            <person name="Saada N."/>
            <person name="Tang L."/>
            <person name="Weissenberger G."/>
            <person name="Zhu Y."/>
            <person name="Hemphill L."/>
            <person name="Shang Y."/>
            <person name="Youmans B."/>
            <person name="Ayvaz T."/>
            <person name="Ross M."/>
            <person name="Santibanez J."/>
            <person name="Aqrawi P."/>
            <person name="Gross S."/>
            <person name="Joshi V."/>
            <person name="Fowler G."/>
            <person name="Nazareth L."/>
            <person name="Reid J."/>
            <person name="Worley K."/>
            <person name="Petrosino J."/>
            <person name="Highlander S."/>
            <person name="Gibbs R."/>
        </authorList>
    </citation>
    <scope>NUCLEOTIDE SEQUENCE [LARGE SCALE GENOMIC DNA]</scope>
    <source>
        <strain evidence="1 2">ATCC 13091</strain>
    </source>
</reference>
<gene>
    <name evidence="1" type="ORF">HMPREF0602_2322</name>
</gene>
<comment type="caution">
    <text evidence="1">The sequence shown here is derived from an EMBL/GenBank/DDBJ whole genome shotgun (WGS) entry which is preliminary data.</text>
</comment>
<dbReference type="RefSeq" id="WP_002215566.1">
    <property type="nucleotide sequence ID" value="NZ_GL397187.1"/>
</dbReference>
<dbReference type="EMBL" id="AEEF01000117">
    <property type="protein sequence ID" value="EFM03208.1"/>
    <property type="molecule type" value="Genomic_DNA"/>
</dbReference>
<evidence type="ECO:0000313" key="1">
    <source>
        <dbReference type="EMBL" id="EFM03208.1"/>
    </source>
</evidence>
<protein>
    <submittedName>
        <fullName evidence="1">Uncharacterized protein</fullName>
    </submittedName>
</protein>
<dbReference type="Proteomes" id="UP000005526">
    <property type="component" value="Unassembled WGS sequence"/>
</dbReference>
<sequence length="43" mass="4926">MKECRLKTLRRHFPNTPPVSGLHDTQISLIKPQTTAVIKPPFK</sequence>
<dbReference type="AlphaFoldDB" id="E0NCU0"/>
<evidence type="ECO:0000313" key="2">
    <source>
        <dbReference type="Proteomes" id="UP000005526"/>
    </source>
</evidence>
<accession>E0NCU0</accession>